<gene>
    <name evidence="1" type="ORF">EFBL_0781</name>
</gene>
<proteinExistence type="predicted"/>
<dbReference type="AlphaFoldDB" id="A0A292YK82"/>
<dbReference type="EMBL" id="BDUF01000015">
    <property type="protein sequence ID" value="GAX89163.1"/>
    <property type="molecule type" value="Genomic_DNA"/>
</dbReference>
<comment type="caution">
    <text evidence="1">The sequence shown here is derived from an EMBL/GenBank/DDBJ whole genome shotgun (WGS) entry which is preliminary data.</text>
</comment>
<organism evidence="1 2">
    <name type="scientific">Effusibacillus lacus</name>
    <dbReference type="NCBI Taxonomy" id="1348429"/>
    <lineage>
        <taxon>Bacteria</taxon>
        <taxon>Bacillati</taxon>
        <taxon>Bacillota</taxon>
        <taxon>Bacilli</taxon>
        <taxon>Bacillales</taxon>
        <taxon>Alicyclobacillaceae</taxon>
        <taxon>Effusibacillus</taxon>
    </lineage>
</organism>
<accession>A0A292YK82</accession>
<name>A0A292YK82_9BACL</name>
<keyword evidence="2" id="KW-1185">Reference proteome</keyword>
<protein>
    <submittedName>
        <fullName evidence="1">Transposase</fullName>
    </submittedName>
</protein>
<evidence type="ECO:0000313" key="1">
    <source>
        <dbReference type="EMBL" id="GAX89163.1"/>
    </source>
</evidence>
<reference evidence="2" key="1">
    <citation type="submission" date="2017-07" db="EMBL/GenBank/DDBJ databases">
        <title>Draft genome sequence of Effusibacillus lacus strain skLN1.</title>
        <authorList>
            <person name="Watanabe M."/>
            <person name="Kojima H."/>
            <person name="Fukui M."/>
        </authorList>
    </citation>
    <scope>NUCLEOTIDE SEQUENCE [LARGE SCALE GENOMIC DNA]</scope>
    <source>
        <strain evidence="2">skLN1</strain>
    </source>
</reference>
<dbReference type="Proteomes" id="UP000217785">
    <property type="component" value="Unassembled WGS sequence"/>
</dbReference>
<evidence type="ECO:0000313" key="2">
    <source>
        <dbReference type="Proteomes" id="UP000217785"/>
    </source>
</evidence>
<sequence>MLTADSDRLAEGLDDIQLHHYYHALDFLAEHKDLIEQQLYGRLTDLTTLDLDLVFYDTTST</sequence>